<dbReference type="GO" id="GO:0005524">
    <property type="term" value="F:ATP binding"/>
    <property type="evidence" value="ECO:0007669"/>
    <property type="project" value="UniProtKB-UniRule"/>
</dbReference>
<feature type="domain" description="Thymidylate kinase-like" evidence="9">
    <location>
        <begin position="15"/>
        <end position="202"/>
    </location>
</feature>
<keyword evidence="2 8" id="KW-0808">Transferase</keyword>
<dbReference type="GO" id="GO:0006227">
    <property type="term" value="P:dUDP biosynthetic process"/>
    <property type="evidence" value="ECO:0007669"/>
    <property type="project" value="TreeGrafter"/>
</dbReference>
<dbReference type="Pfam" id="PF02223">
    <property type="entry name" value="Thymidylate_kin"/>
    <property type="match status" value="1"/>
</dbReference>
<comment type="function">
    <text evidence="8">Phosphorylation of dTMP to form dTDP in both de novo and salvage pathways of dTTP synthesis.</text>
</comment>
<dbReference type="GO" id="GO:0004798">
    <property type="term" value="F:dTMP kinase activity"/>
    <property type="evidence" value="ECO:0007669"/>
    <property type="project" value="UniProtKB-UniRule"/>
</dbReference>
<name>A0A1G2PT50_9BACT</name>
<dbReference type="Proteomes" id="UP000176951">
    <property type="component" value="Unassembled WGS sequence"/>
</dbReference>
<keyword evidence="3 8" id="KW-0545">Nucleotide biosynthesis</keyword>
<comment type="similarity">
    <text evidence="1 8">Belongs to the thymidylate kinase family.</text>
</comment>
<reference evidence="10 11" key="1">
    <citation type="journal article" date="2016" name="Nat. Commun.">
        <title>Thousands of microbial genomes shed light on interconnected biogeochemical processes in an aquifer system.</title>
        <authorList>
            <person name="Anantharaman K."/>
            <person name="Brown C.T."/>
            <person name="Hug L.A."/>
            <person name="Sharon I."/>
            <person name="Castelle C.J."/>
            <person name="Probst A.J."/>
            <person name="Thomas B.C."/>
            <person name="Singh A."/>
            <person name="Wilkins M.J."/>
            <person name="Karaoz U."/>
            <person name="Brodie E.L."/>
            <person name="Williams K.H."/>
            <person name="Hubbard S.S."/>
            <person name="Banfield J.F."/>
        </authorList>
    </citation>
    <scope>NUCLEOTIDE SEQUENCE [LARGE SCALE GENOMIC DNA]</scope>
</reference>
<dbReference type="InterPro" id="IPR018094">
    <property type="entry name" value="Thymidylate_kinase"/>
</dbReference>
<evidence type="ECO:0000256" key="4">
    <source>
        <dbReference type="ARBA" id="ARBA00022741"/>
    </source>
</evidence>
<dbReference type="InterPro" id="IPR039430">
    <property type="entry name" value="Thymidylate_kin-like_dom"/>
</dbReference>
<dbReference type="GO" id="GO:0006233">
    <property type="term" value="P:dTDP biosynthetic process"/>
    <property type="evidence" value="ECO:0007669"/>
    <property type="project" value="InterPro"/>
</dbReference>
<dbReference type="GO" id="GO:0006235">
    <property type="term" value="P:dTTP biosynthetic process"/>
    <property type="evidence" value="ECO:0007669"/>
    <property type="project" value="UniProtKB-UniRule"/>
</dbReference>
<evidence type="ECO:0000256" key="6">
    <source>
        <dbReference type="ARBA" id="ARBA00022840"/>
    </source>
</evidence>
<dbReference type="NCBIfam" id="TIGR00041">
    <property type="entry name" value="DTMP_kinase"/>
    <property type="match status" value="1"/>
</dbReference>
<evidence type="ECO:0000256" key="8">
    <source>
        <dbReference type="HAMAP-Rule" id="MF_00165"/>
    </source>
</evidence>
<dbReference type="PANTHER" id="PTHR10344:SF4">
    <property type="entry name" value="UMP-CMP KINASE 2, MITOCHONDRIAL"/>
    <property type="match status" value="1"/>
</dbReference>
<dbReference type="EMBL" id="MHSW01000029">
    <property type="protein sequence ID" value="OHA50772.1"/>
    <property type="molecule type" value="Genomic_DNA"/>
</dbReference>
<dbReference type="EC" id="2.7.4.9" evidence="8"/>
<comment type="caution">
    <text evidence="8">Lacks conserved residue(s) required for the propagation of feature annotation.</text>
</comment>
<evidence type="ECO:0000256" key="3">
    <source>
        <dbReference type="ARBA" id="ARBA00022727"/>
    </source>
</evidence>
<evidence type="ECO:0000256" key="2">
    <source>
        <dbReference type="ARBA" id="ARBA00022679"/>
    </source>
</evidence>
<organism evidence="10 11">
    <name type="scientific">Candidatus Terrybacteria bacterium RIFCSPLOWO2_01_FULL_40_23</name>
    <dbReference type="NCBI Taxonomy" id="1802366"/>
    <lineage>
        <taxon>Bacteria</taxon>
        <taxon>Candidatus Terryibacteriota</taxon>
    </lineage>
</organism>
<keyword evidence="5 8" id="KW-0418">Kinase</keyword>
<dbReference type="Gene3D" id="3.40.50.300">
    <property type="entry name" value="P-loop containing nucleotide triphosphate hydrolases"/>
    <property type="match status" value="1"/>
</dbReference>
<evidence type="ECO:0000256" key="7">
    <source>
        <dbReference type="ARBA" id="ARBA00048743"/>
    </source>
</evidence>
<comment type="caution">
    <text evidence="10">The sequence shown here is derived from an EMBL/GenBank/DDBJ whole genome shotgun (WGS) entry which is preliminary data.</text>
</comment>
<proteinExistence type="inferred from homology"/>
<protein>
    <recommendedName>
        <fullName evidence="8">Thymidylate kinase</fullName>
        <ecNumber evidence="8">2.7.4.9</ecNumber>
    </recommendedName>
    <alternativeName>
        <fullName evidence="8">dTMP kinase</fullName>
    </alternativeName>
</protein>
<dbReference type="HAMAP" id="MF_00165">
    <property type="entry name" value="Thymidylate_kinase"/>
    <property type="match status" value="1"/>
</dbReference>
<gene>
    <name evidence="8" type="primary">tmk</name>
    <name evidence="10" type="ORF">A3A97_01625</name>
</gene>
<accession>A0A1G2PT50</accession>
<evidence type="ECO:0000259" key="9">
    <source>
        <dbReference type="Pfam" id="PF02223"/>
    </source>
</evidence>
<dbReference type="GO" id="GO:0005737">
    <property type="term" value="C:cytoplasm"/>
    <property type="evidence" value="ECO:0007669"/>
    <property type="project" value="TreeGrafter"/>
</dbReference>
<keyword evidence="6 8" id="KW-0067">ATP-binding</keyword>
<dbReference type="InterPro" id="IPR027417">
    <property type="entry name" value="P-loop_NTPase"/>
</dbReference>
<evidence type="ECO:0000256" key="1">
    <source>
        <dbReference type="ARBA" id="ARBA00009776"/>
    </source>
</evidence>
<evidence type="ECO:0000256" key="5">
    <source>
        <dbReference type="ARBA" id="ARBA00022777"/>
    </source>
</evidence>
<evidence type="ECO:0000313" key="11">
    <source>
        <dbReference type="Proteomes" id="UP000176951"/>
    </source>
</evidence>
<dbReference type="PANTHER" id="PTHR10344">
    <property type="entry name" value="THYMIDYLATE KINASE"/>
    <property type="match status" value="1"/>
</dbReference>
<dbReference type="CDD" id="cd01672">
    <property type="entry name" value="TMPK"/>
    <property type="match status" value="1"/>
</dbReference>
<dbReference type="SUPFAM" id="SSF52540">
    <property type="entry name" value="P-loop containing nucleoside triphosphate hydrolases"/>
    <property type="match status" value="1"/>
</dbReference>
<sequence length="225" mass="25808">MKYMINSYPGIFIVLEGIDRSGKHTQGEFIQSYVNGLGFKAYFTQEPWWGEMNADDDLLKKVIKREESADYAEIQKLFIDNRARHLEHEIIPYLKNGSENVVICERYFLSTLAYGPATGGGNFEELWKAHELTPNFIFPDLTLIIDISAEEAVRRLDKKADVFEESIILEKVRQSYLSLAIMFDNVKTVIIDGAKSPEEVFASLKPHIEKIIKEKKEAFGYETVS</sequence>
<keyword evidence="4 8" id="KW-0547">Nucleotide-binding</keyword>
<comment type="catalytic activity">
    <reaction evidence="7 8">
        <text>dTMP + ATP = dTDP + ADP</text>
        <dbReference type="Rhea" id="RHEA:13517"/>
        <dbReference type="ChEBI" id="CHEBI:30616"/>
        <dbReference type="ChEBI" id="CHEBI:58369"/>
        <dbReference type="ChEBI" id="CHEBI:63528"/>
        <dbReference type="ChEBI" id="CHEBI:456216"/>
        <dbReference type="EC" id="2.7.4.9"/>
    </reaction>
</comment>
<evidence type="ECO:0000313" key="10">
    <source>
        <dbReference type="EMBL" id="OHA50772.1"/>
    </source>
</evidence>
<dbReference type="AlphaFoldDB" id="A0A1G2PT50"/>